<organism evidence="3 4">
    <name type="scientific">Spirosoma terrae</name>
    <dbReference type="NCBI Taxonomy" id="1968276"/>
    <lineage>
        <taxon>Bacteria</taxon>
        <taxon>Pseudomonadati</taxon>
        <taxon>Bacteroidota</taxon>
        <taxon>Cytophagia</taxon>
        <taxon>Cytophagales</taxon>
        <taxon>Cytophagaceae</taxon>
        <taxon>Spirosoma</taxon>
    </lineage>
</organism>
<evidence type="ECO:0000256" key="1">
    <source>
        <dbReference type="ARBA" id="ARBA00005622"/>
    </source>
</evidence>
<dbReference type="PANTHER" id="PTHR40841">
    <property type="entry name" value="SIDEROPHORE TRIACETYLFUSARININE C ESTERASE"/>
    <property type="match status" value="1"/>
</dbReference>
<dbReference type="InterPro" id="IPR000801">
    <property type="entry name" value="Esterase-like"/>
</dbReference>
<dbReference type="PANTHER" id="PTHR40841:SF2">
    <property type="entry name" value="SIDEROPHORE-DEGRADING ESTERASE (EUROFUNG)"/>
    <property type="match status" value="1"/>
</dbReference>
<keyword evidence="4" id="KW-1185">Reference proteome</keyword>
<dbReference type="AlphaFoldDB" id="A0A6L9L7W0"/>
<evidence type="ECO:0000256" key="2">
    <source>
        <dbReference type="ARBA" id="ARBA00022801"/>
    </source>
</evidence>
<dbReference type="InterPro" id="IPR029058">
    <property type="entry name" value="AB_hydrolase_fold"/>
</dbReference>
<dbReference type="GO" id="GO:0016788">
    <property type="term" value="F:hydrolase activity, acting on ester bonds"/>
    <property type="evidence" value="ECO:0007669"/>
    <property type="project" value="TreeGrafter"/>
</dbReference>
<comment type="similarity">
    <text evidence="1">Belongs to the esterase D family.</text>
</comment>
<evidence type="ECO:0000313" key="4">
    <source>
        <dbReference type="Proteomes" id="UP000474175"/>
    </source>
</evidence>
<gene>
    <name evidence="3" type="ORF">GK108_17670</name>
</gene>
<proteinExistence type="inferred from homology"/>
<evidence type="ECO:0000313" key="3">
    <source>
        <dbReference type="EMBL" id="NDU96716.1"/>
    </source>
</evidence>
<comment type="caution">
    <text evidence="3">The sequence shown here is derived from an EMBL/GenBank/DDBJ whole genome shotgun (WGS) entry which is preliminary data.</text>
</comment>
<protein>
    <submittedName>
        <fullName evidence="3">Alpha/beta hydrolase</fullName>
    </submittedName>
</protein>
<dbReference type="EMBL" id="JAAFZH010000008">
    <property type="protein sequence ID" value="NDU96716.1"/>
    <property type="molecule type" value="Genomic_DNA"/>
</dbReference>
<dbReference type="InterPro" id="IPR052558">
    <property type="entry name" value="Siderophore_Hydrolase_D"/>
</dbReference>
<dbReference type="Proteomes" id="UP000474175">
    <property type="component" value="Unassembled WGS sequence"/>
</dbReference>
<dbReference type="RefSeq" id="WP_163951455.1">
    <property type="nucleotide sequence ID" value="NZ_JAAFZH010000008.1"/>
</dbReference>
<name>A0A6L9L7W0_9BACT</name>
<dbReference type="Pfam" id="PF00756">
    <property type="entry name" value="Esterase"/>
    <property type="match status" value="1"/>
</dbReference>
<accession>A0A6L9L7W0</accession>
<dbReference type="Gene3D" id="3.40.50.1820">
    <property type="entry name" value="alpha/beta hydrolase"/>
    <property type="match status" value="1"/>
</dbReference>
<sequence length="273" mass="30822">MKTLATLLICLALYTVSFGQSKPFVLGRVDSIRSTVLGESRTLNIYLPEGYSSDSLSKYPVIYLLDGSADEDFIHVAGLVQFCNFPWVNVLPKSIIVGIANIDRRRDFTYPTTIEKDKKDYPTTGHSARFLTFLEQELQPYIQRKYSTNPSRMLIGQSLGGLLATEILFKKPTLFSQYVIISPSLWWDNESLLAHKPACLASDFKQKTTVFIAVGKEGNIMETDARRLTDLLKKANSSALTVGFQYFGDEDHATIGHLAVYRAFQYFHKNRLP</sequence>
<dbReference type="SUPFAM" id="SSF53474">
    <property type="entry name" value="alpha/beta-Hydrolases"/>
    <property type="match status" value="1"/>
</dbReference>
<keyword evidence="2 3" id="KW-0378">Hydrolase</keyword>
<reference evidence="3 4" key="1">
    <citation type="submission" date="2020-02" db="EMBL/GenBank/DDBJ databases">
        <title>Draft genome sequence of two Spirosoma agri KCTC 52727 and Spirosoma terrae KCTC 52035.</title>
        <authorList>
            <person name="Rojas J."/>
            <person name="Ambika Manirajan B."/>
            <person name="Suarez C."/>
            <person name="Ratering S."/>
            <person name="Schnell S."/>
        </authorList>
    </citation>
    <scope>NUCLEOTIDE SEQUENCE [LARGE SCALE GENOMIC DNA]</scope>
    <source>
        <strain evidence="3 4">KCTC 52035</strain>
    </source>
</reference>